<comment type="caution">
    <text evidence="1">The sequence shown here is derived from an EMBL/GenBank/DDBJ whole genome shotgun (WGS) entry which is preliminary data.</text>
</comment>
<gene>
    <name evidence="1" type="ORF">VTL71DRAFT_3207</name>
</gene>
<evidence type="ECO:0000313" key="2">
    <source>
        <dbReference type="Proteomes" id="UP001595075"/>
    </source>
</evidence>
<proteinExistence type="predicted"/>
<organism evidence="1 2">
    <name type="scientific">Oculimacula yallundae</name>
    <dbReference type="NCBI Taxonomy" id="86028"/>
    <lineage>
        <taxon>Eukaryota</taxon>
        <taxon>Fungi</taxon>
        <taxon>Dikarya</taxon>
        <taxon>Ascomycota</taxon>
        <taxon>Pezizomycotina</taxon>
        <taxon>Leotiomycetes</taxon>
        <taxon>Helotiales</taxon>
        <taxon>Ploettnerulaceae</taxon>
        <taxon>Oculimacula</taxon>
    </lineage>
</organism>
<keyword evidence="2" id="KW-1185">Reference proteome</keyword>
<reference evidence="1 2" key="1">
    <citation type="journal article" date="2024" name="Commun. Biol.">
        <title>Comparative genomic analysis of thermophilic fungi reveals convergent evolutionary adaptations and gene losses.</title>
        <authorList>
            <person name="Steindorff A.S."/>
            <person name="Aguilar-Pontes M.V."/>
            <person name="Robinson A.J."/>
            <person name="Andreopoulos B."/>
            <person name="LaButti K."/>
            <person name="Kuo A."/>
            <person name="Mondo S."/>
            <person name="Riley R."/>
            <person name="Otillar R."/>
            <person name="Haridas S."/>
            <person name="Lipzen A."/>
            <person name="Grimwood J."/>
            <person name="Schmutz J."/>
            <person name="Clum A."/>
            <person name="Reid I.D."/>
            <person name="Moisan M.C."/>
            <person name="Butler G."/>
            <person name="Nguyen T.T.M."/>
            <person name="Dewar K."/>
            <person name="Conant G."/>
            <person name="Drula E."/>
            <person name="Henrissat B."/>
            <person name="Hansel C."/>
            <person name="Singer S."/>
            <person name="Hutchinson M.I."/>
            <person name="de Vries R.P."/>
            <person name="Natvig D.O."/>
            <person name="Powell A.J."/>
            <person name="Tsang A."/>
            <person name="Grigoriev I.V."/>
        </authorList>
    </citation>
    <scope>NUCLEOTIDE SEQUENCE [LARGE SCALE GENOMIC DNA]</scope>
    <source>
        <strain evidence="1 2">CBS 494.80</strain>
    </source>
</reference>
<accession>A0ABR4C7P0</accession>
<dbReference type="Proteomes" id="UP001595075">
    <property type="component" value="Unassembled WGS sequence"/>
</dbReference>
<name>A0ABR4C7P0_9HELO</name>
<protein>
    <submittedName>
        <fullName evidence="1">Uncharacterized protein</fullName>
    </submittedName>
</protein>
<dbReference type="EMBL" id="JAZHXI010000012">
    <property type="protein sequence ID" value="KAL2065537.1"/>
    <property type="molecule type" value="Genomic_DNA"/>
</dbReference>
<evidence type="ECO:0000313" key="1">
    <source>
        <dbReference type="EMBL" id="KAL2065537.1"/>
    </source>
</evidence>
<sequence>MEYQRLDTPDEGKDSAANVENMMELPFYPRAARLPLKQTMFNEQWLKRILKRASRRYPALPENDFALENYGRDDKIEGLFFLGDDGERKVWGPDCDYFHKKSYKGLSFKEYLHIPGEERYFFHHSYNTTLAKIDKPKPAADRHLVAHCSEKGWNVASSKDTHIMKLPQEIRNLIIKFVLCVDHPQSLQPLTVTCNLRDSWSQPHYEIIPGTFPETTNISTKKNGNQESQSMIEIPRQDCDGSYVELRTIKRAAIDASCLRTCKAFQAAGTEYLYGLNNFYFNVPKLRSPYCKFSFLHPKDTELWQPDPFQPQVNDEYLNKVTSAIGDVRHHVSLKSLPGWVAYDPFLRFLWSIGPEKAALLKSLKFCGNVKLHECEEAYCDDCQVTGLIESLRIYILFIINLCPMVESLTLYAGTDELFVDFPQMLPVGFPTTRDEALTTLFENEVRQIPGLKDLIVLDGFRLLMQYQDIVEVVECAEPTRAWLKKRNIQAVRKSRKAEMAKALLESQARLEEKEHLL</sequence>